<sequence>MKLKRIIQLLSIAFTFLISSTHAQSLLDKLDKEFKNKPIYEIATFKTTRIGLNQSVETRKKGALQISLFNRYWDTPNATSQSFLADKVSTRYGLEYAFSDKFTFGAGYSNFDKITDTYFKFRLYQQQINSKKMPVSITFFQSVSHRKVKNANPNLYSNQSSSNKFAYTTQVLVARKMTSELSVQIAPTFIIRGANSINNNPNSQFAIAFGGRHKIGKHSSVVSEYFYVANPIKSFDVYNTFMVGLNWEVSDLMLQFHITNARNYAEDTFISETTNNFNFKDPNLHFGVNATFILHTRKKKLQ</sequence>
<dbReference type="InterPro" id="IPR045916">
    <property type="entry name" value="DUF5777"/>
</dbReference>
<keyword evidence="1" id="KW-0732">Signal</keyword>
<feature type="domain" description="DUF5777" evidence="2">
    <location>
        <begin position="45"/>
        <end position="293"/>
    </location>
</feature>
<dbReference type="OrthoDB" id="1117410at2"/>
<gene>
    <name evidence="3" type="ORF">DIS07_09510</name>
</gene>
<dbReference type="EMBL" id="QFFG01000003">
    <property type="protein sequence ID" value="PWG05455.1"/>
    <property type="molecule type" value="Genomic_DNA"/>
</dbReference>
<evidence type="ECO:0000313" key="4">
    <source>
        <dbReference type="Proteomes" id="UP000245670"/>
    </source>
</evidence>
<comment type="caution">
    <text evidence="3">The sequence shown here is derived from an EMBL/GenBank/DDBJ whole genome shotgun (WGS) entry which is preliminary data.</text>
</comment>
<reference evidence="3 4" key="1">
    <citation type="submission" date="2018-05" db="EMBL/GenBank/DDBJ databases">
        <title>Polaribacter aquimarinus sp. nov., isolated from sediment in a sediment of sea.</title>
        <authorList>
            <person name="Lu D."/>
        </authorList>
    </citation>
    <scope>NUCLEOTIDE SEQUENCE [LARGE SCALE GENOMIC DNA]</scope>
    <source>
        <strain evidence="3 4">ZY113</strain>
    </source>
</reference>
<evidence type="ECO:0000313" key="3">
    <source>
        <dbReference type="EMBL" id="PWG05455.1"/>
    </source>
</evidence>
<accession>A0A2U2JAW7</accession>
<dbReference type="AlphaFoldDB" id="A0A2U2JAW7"/>
<protein>
    <recommendedName>
        <fullName evidence="2">DUF5777 domain-containing protein</fullName>
    </recommendedName>
</protein>
<name>A0A2U2JAW7_9FLAO</name>
<proteinExistence type="predicted"/>
<dbReference type="RefSeq" id="WP_109404997.1">
    <property type="nucleotide sequence ID" value="NZ_QFFG01000003.1"/>
</dbReference>
<organism evidence="3 4">
    <name type="scientific">Polaribacter aquimarinus</name>
    <dbReference type="NCBI Taxonomy" id="2100726"/>
    <lineage>
        <taxon>Bacteria</taxon>
        <taxon>Pseudomonadati</taxon>
        <taxon>Bacteroidota</taxon>
        <taxon>Flavobacteriia</taxon>
        <taxon>Flavobacteriales</taxon>
        <taxon>Flavobacteriaceae</taxon>
    </lineage>
</organism>
<dbReference type="Proteomes" id="UP000245670">
    <property type="component" value="Unassembled WGS sequence"/>
</dbReference>
<evidence type="ECO:0000256" key="1">
    <source>
        <dbReference type="SAM" id="SignalP"/>
    </source>
</evidence>
<evidence type="ECO:0000259" key="2">
    <source>
        <dbReference type="Pfam" id="PF19089"/>
    </source>
</evidence>
<keyword evidence="4" id="KW-1185">Reference proteome</keyword>
<dbReference type="Pfam" id="PF19089">
    <property type="entry name" value="DUF5777"/>
    <property type="match status" value="1"/>
</dbReference>
<feature type="signal peptide" evidence="1">
    <location>
        <begin position="1"/>
        <end position="23"/>
    </location>
</feature>
<feature type="chain" id="PRO_5015421994" description="DUF5777 domain-containing protein" evidence="1">
    <location>
        <begin position="24"/>
        <end position="302"/>
    </location>
</feature>